<organism evidence="2 3">
    <name type="scientific">Staphylococcus massiliensis S46</name>
    <dbReference type="NCBI Taxonomy" id="1229783"/>
    <lineage>
        <taxon>Bacteria</taxon>
        <taxon>Bacillati</taxon>
        <taxon>Bacillota</taxon>
        <taxon>Bacilli</taxon>
        <taxon>Bacillales</taxon>
        <taxon>Staphylococcaceae</taxon>
        <taxon>Staphylococcus</taxon>
    </lineage>
</organism>
<keyword evidence="1" id="KW-1133">Transmembrane helix</keyword>
<dbReference type="Pfam" id="PF13630">
    <property type="entry name" value="SdpI"/>
    <property type="match status" value="1"/>
</dbReference>
<dbReference type="PIRSF" id="PIRSF038959">
    <property type="entry name" value="SdpI"/>
    <property type="match status" value="1"/>
</dbReference>
<dbReference type="InterPro" id="IPR025962">
    <property type="entry name" value="SdpI/YhfL"/>
</dbReference>
<name>K9B8I0_9STAP</name>
<reference evidence="2 3" key="1">
    <citation type="journal article" date="2013" name="Genome Announc.">
        <title>Genome Sequence of Staphylococcus massiliensis Strain S46, Isolated from the Surface of Healthy Human Skin.</title>
        <authorList>
            <person name="Srivastav R."/>
            <person name="Singh A."/>
            <person name="Jangir P.K."/>
            <person name="Kumari C."/>
            <person name="Muduli S."/>
            <person name="Sharma R."/>
        </authorList>
    </citation>
    <scope>NUCLEOTIDE SEQUENCE [LARGE SCALE GENOMIC DNA]</scope>
    <source>
        <strain evidence="2 3">S46</strain>
    </source>
</reference>
<dbReference type="OrthoDB" id="9808690at2"/>
<feature type="transmembrane region" description="Helical" evidence="1">
    <location>
        <begin position="166"/>
        <end position="199"/>
    </location>
</feature>
<dbReference type="PANTHER" id="PTHR37810:SF5">
    <property type="entry name" value="IMMUNITY PROTEIN SDPI"/>
    <property type="match status" value="1"/>
</dbReference>
<evidence type="ECO:0000256" key="1">
    <source>
        <dbReference type="SAM" id="Phobius"/>
    </source>
</evidence>
<dbReference type="PANTHER" id="PTHR37810">
    <property type="entry name" value="IMMUNITY PROTEIN SDPI"/>
    <property type="match status" value="1"/>
</dbReference>
<dbReference type="RefSeq" id="WP_009382292.1">
    <property type="nucleotide sequence ID" value="NZ_AMSQ01000003.1"/>
</dbReference>
<evidence type="ECO:0000313" key="2">
    <source>
        <dbReference type="EMBL" id="EKU50070.1"/>
    </source>
</evidence>
<accession>K9B8I0</accession>
<dbReference type="GO" id="GO:0009636">
    <property type="term" value="P:response to toxic substance"/>
    <property type="evidence" value="ECO:0007669"/>
    <property type="project" value="TreeGrafter"/>
</dbReference>
<sequence length="211" mass="23634">MKLKHSKIGIVFIVLTLVAWLIALPFLPTDVPMQYTSDDQVNWKAHKFLAPLFFLGLALLTYLIAATKGHSETRKNSHENFTSLNNFFHALGPIIAFIISIVVIFNALGFNISVKLFALLLVGCLLIIIGNLLQKIPQNKIMGIRNKWTLKNERVWKKTQRFSSRLYIIIGVLFVISAFLPAAIVGISSIVLILILVAAPMLYSYKLSHSS</sequence>
<keyword evidence="1" id="KW-0472">Membrane</keyword>
<protein>
    <recommendedName>
        <fullName evidence="4">DUF1648 domain-containing protein</fullName>
    </recommendedName>
</protein>
<dbReference type="EMBL" id="AMSQ01000003">
    <property type="protein sequence ID" value="EKU50070.1"/>
    <property type="molecule type" value="Genomic_DNA"/>
</dbReference>
<dbReference type="InterPro" id="IPR026272">
    <property type="entry name" value="SdpI"/>
</dbReference>
<proteinExistence type="predicted"/>
<comment type="caution">
    <text evidence="2">The sequence shown here is derived from an EMBL/GenBank/DDBJ whole genome shotgun (WGS) entry which is preliminary data.</text>
</comment>
<dbReference type="Proteomes" id="UP000009885">
    <property type="component" value="Unassembled WGS sequence"/>
</dbReference>
<feature type="transmembrane region" description="Helical" evidence="1">
    <location>
        <begin position="48"/>
        <end position="66"/>
    </location>
</feature>
<dbReference type="PATRIC" id="fig|1229783.3.peg.473"/>
<keyword evidence="1" id="KW-0812">Transmembrane</keyword>
<dbReference type="STRING" id="1229783.C273_02338"/>
<evidence type="ECO:0008006" key="4">
    <source>
        <dbReference type="Google" id="ProtNLM"/>
    </source>
</evidence>
<gene>
    <name evidence="2" type="ORF">C273_02338</name>
</gene>
<feature type="transmembrane region" description="Helical" evidence="1">
    <location>
        <begin position="114"/>
        <end position="133"/>
    </location>
</feature>
<keyword evidence="3" id="KW-1185">Reference proteome</keyword>
<dbReference type="eggNOG" id="COG5658">
    <property type="taxonomic scope" value="Bacteria"/>
</dbReference>
<feature type="transmembrane region" description="Helical" evidence="1">
    <location>
        <begin position="87"/>
        <end position="108"/>
    </location>
</feature>
<evidence type="ECO:0000313" key="3">
    <source>
        <dbReference type="Proteomes" id="UP000009885"/>
    </source>
</evidence>
<feature type="transmembrane region" description="Helical" evidence="1">
    <location>
        <begin position="7"/>
        <end position="28"/>
    </location>
</feature>
<dbReference type="AlphaFoldDB" id="K9B8I0"/>